<dbReference type="NCBIfam" id="TIGR04529">
    <property type="entry name" value="MTB_hemophore"/>
    <property type="match status" value="1"/>
</dbReference>
<evidence type="ECO:0000256" key="1">
    <source>
        <dbReference type="SAM" id="SignalP"/>
    </source>
</evidence>
<dbReference type="Gene3D" id="1.20.20.20">
    <property type="entry name" value="Haemophore, haem-binding domain"/>
    <property type="match status" value="1"/>
</dbReference>
<evidence type="ECO:0000313" key="3">
    <source>
        <dbReference type="EMBL" id="AFM15004.1"/>
    </source>
</evidence>
<keyword evidence="1" id="KW-0732">Signal</keyword>
<protein>
    <recommendedName>
        <fullName evidence="2">Haemophore haem-binding domain-containing protein</fullName>
    </recommendedName>
</protein>
<evidence type="ECO:0000259" key="2">
    <source>
        <dbReference type="Pfam" id="PF16525"/>
    </source>
</evidence>
<evidence type="ECO:0000313" key="4">
    <source>
        <dbReference type="Proteomes" id="UP000006057"/>
    </source>
</evidence>
<dbReference type="GO" id="GO:0020037">
    <property type="term" value="F:heme binding"/>
    <property type="evidence" value="ECO:0007669"/>
    <property type="project" value="InterPro"/>
</dbReference>
<feature type="signal peptide" evidence="1">
    <location>
        <begin position="1"/>
        <end position="31"/>
    </location>
</feature>
<keyword evidence="4" id="KW-1185">Reference proteome</keyword>
<dbReference type="InterPro" id="IPR032407">
    <property type="entry name" value="MHB"/>
</dbReference>
<organism evidence="3 4">
    <name type="scientific">Mycolicibacterium chubuense (strain NBB4)</name>
    <name type="common">Mycobacterium chubuense</name>
    <dbReference type="NCBI Taxonomy" id="710421"/>
    <lineage>
        <taxon>Bacteria</taxon>
        <taxon>Bacillati</taxon>
        <taxon>Actinomycetota</taxon>
        <taxon>Actinomycetes</taxon>
        <taxon>Mycobacteriales</taxon>
        <taxon>Mycobacteriaceae</taxon>
        <taxon>Mycolicibacterium</taxon>
    </lineage>
</organism>
<dbReference type="AlphaFoldDB" id="I4BCJ7"/>
<feature type="domain" description="Haemophore haem-binding" evidence="2">
    <location>
        <begin position="38"/>
        <end position="114"/>
    </location>
</feature>
<proteinExistence type="predicted"/>
<dbReference type="InterPro" id="IPR038378">
    <property type="entry name" value="MHB_sf"/>
</dbReference>
<name>I4BCJ7_MYCCN</name>
<dbReference type="eggNOG" id="ENOG5031EJJ">
    <property type="taxonomic scope" value="Bacteria"/>
</dbReference>
<feature type="chain" id="PRO_5003686171" description="Haemophore haem-binding domain-containing protein" evidence="1">
    <location>
        <begin position="32"/>
        <end position="126"/>
    </location>
</feature>
<dbReference type="OrthoDB" id="7448035at2"/>
<dbReference type="Proteomes" id="UP000006057">
    <property type="component" value="Chromosome"/>
</dbReference>
<reference evidence="3 4" key="1">
    <citation type="submission" date="2012-06" db="EMBL/GenBank/DDBJ databases">
        <title>Complete sequence of chromosome of Mycobacterium chubuense NBB4.</title>
        <authorList>
            <consortium name="US DOE Joint Genome Institute"/>
            <person name="Lucas S."/>
            <person name="Han J."/>
            <person name="Lapidus A."/>
            <person name="Cheng J.-F."/>
            <person name="Goodwin L."/>
            <person name="Pitluck S."/>
            <person name="Peters L."/>
            <person name="Mikhailova N."/>
            <person name="Teshima H."/>
            <person name="Detter J.C."/>
            <person name="Han C."/>
            <person name="Tapia R."/>
            <person name="Land M."/>
            <person name="Hauser L."/>
            <person name="Kyrpides N."/>
            <person name="Ivanova N."/>
            <person name="Pagani I."/>
            <person name="Mattes T."/>
            <person name="Holmes A."/>
            <person name="Rutledge P."/>
            <person name="Paulsen I."/>
            <person name="Coleman N."/>
            <person name="Woyke T."/>
        </authorList>
    </citation>
    <scope>NUCLEOTIDE SEQUENCE [LARGE SCALE GENOMIC DNA]</scope>
    <source>
        <strain evidence="3 4">NBB4</strain>
    </source>
</reference>
<dbReference type="EMBL" id="CP003053">
    <property type="protein sequence ID" value="AFM15004.1"/>
    <property type="molecule type" value="Genomic_DNA"/>
</dbReference>
<gene>
    <name evidence="3" type="ordered locus">Mycch_0178</name>
</gene>
<accession>I4BCJ7</accession>
<dbReference type="RefSeq" id="WP_014813496.1">
    <property type="nucleotide sequence ID" value="NC_018027.1"/>
</dbReference>
<dbReference type="HOGENOM" id="CLU_127621_2_0_11"/>
<dbReference type="STRING" id="710421.Mycch_0178"/>
<dbReference type="KEGG" id="mcb:Mycch_0178"/>
<dbReference type="Pfam" id="PF16525">
    <property type="entry name" value="MHB"/>
    <property type="match status" value="1"/>
</dbReference>
<sequence length="126" mass="13088" precursor="true">MLLSAPSVRRAAVGAGALGAVLFGAVPMASAQPAPYPPNCTAADFSGVASGVSASSSAYLFTHPDVNAFFTSLHGLPREEVRTKVIDYMNANPQVKSEMGAIRQPLVDIKLRCGFTPQDSNGPNVP</sequence>
<dbReference type="PATRIC" id="fig|710421.3.peg.170"/>